<dbReference type="SUPFAM" id="SSF52047">
    <property type="entry name" value="RNI-like"/>
    <property type="match status" value="1"/>
</dbReference>
<proteinExistence type="predicted"/>
<protein>
    <recommendedName>
        <fullName evidence="3">FBD domain-containing protein</fullName>
    </recommendedName>
</protein>
<dbReference type="OrthoDB" id="613853at2759"/>
<evidence type="ECO:0000313" key="1">
    <source>
        <dbReference type="EMBL" id="KAJ4850134.1"/>
    </source>
</evidence>
<evidence type="ECO:0000313" key="2">
    <source>
        <dbReference type="Proteomes" id="UP001141552"/>
    </source>
</evidence>
<gene>
    <name evidence="1" type="ORF">Tsubulata_000608</name>
</gene>
<comment type="caution">
    <text evidence="1">The sequence shown here is derived from an EMBL/GenBank/DDBJ whole genome shotgun (WGS) entry which is preliminary data.</text>
</comment>
<organism evidence="1 2">
    <name type="scientific">Turnera subulata</name>
    <dbReference type="NCBI Taxonomy" id="218843"/>
    <lineage>
        <taxon>Eukaryota</taxon>
        <taxon>Viridiplantae</taxon>
        <taxon>Streptophyta</taxon>
        <taxon>Embryophyta</taxon>
        <taxon>Tracheophyta</taxon>
        <taxon>Spermatophyta</taxon>
        <taxon>Magnoliopsida</taxon>
        <taxon>eudicotyledons</taxon>
        <taxon>Gunneridae</taxon>
        <taxon>Pentapetalae</taxon>
        <taxon>rosids</taxon>
        <taxon>fabids</taxon>
        <taxon>Malpighiales</taxon>
        <taxon>Passifloraceae</taxon>
        <taxon>Turnera</taxon>
    </lineage>
</organism>
<name>A0A9Q0GKD3_9ROSI</name>
<dbReference type="EMBL" id="JAKUCV010000418">
    <property type="protein sequence ID" value="KAJ4850134.1"/>
    <property type="molecule type" value="Genomic_DNA"/>
</dbReference>
<sequence>VLSISYSNLLTSLKVSSRRCLLLKYLKIWDCRNLKVLKLSAPKLETFEYFGPQLSGGKVVLFAPSLVELFLGGPMSGSPWRQVLPTIDKLRTLKLGFAVYSYGFSGLFFEWENTGVTHLEISLETFSSGTADLLTTILLPFLGLQRLTLKWCASRCFVKTEIRTRRYSLSRKLKVVEFIGFNGFECEIQLLLQLHEYYPMLERIVINPCVPYAIGTMEETTARLSNRYKQAKRTGIGTEGHPTFVGF</sequence>
<dbReference type="PANTHER" id="PTHR34145">
    <property type="entry name" value="OS02G0105600 PROTEIN"/>
    <property type="match status" value="1"/>
</dbReference>
<accession>A0A9Q0GKD3</accession>
<dbReference type="Proteomes" id="UP001141552">
    <property type="component" value="Unassembled WGS sequence"/>
</dbReference>
<dbReference type="InterPro" id="IPR053772">
    <property type="entry name" value="At1g61320/At1g61330-like"/>
</dbReference>
<dbReference type="AlphaFoldDB" id="A0A9Q0GKD3"/>
<reference evidence="1" key="2">
    <citation type="journal article" date="2023" name="Plants (Basel)">
        <title>Annotation of the Turnera subulata (Passifloraceae) Draft Genome Reveals the S-Locus Evolved after the Divergence of Turneroideae from Passifloroideae in a Stepwise Manner.</title>
        <authorList>
            <person name="Henning P.M."/>
            <person name="Roalson E.H."/>
            <person name="Mir W."/>
            <person name="McCubbin A.G."/>
            <person name="Shore J.S."/>
        </authorList>
    </citation>
    <scope>NUCLEOTIDE SEQUENCE</scope>
    <source>
        <strain evidence="1">F60SS</strain>
    </source>
</reference>
<dbReference type="PANTHER" id="PTHR34145:SF68">
    <property type="entry name" value="FBD DOMAIN-CONTAINING PROTEIN"/>
    <property type="match status" value="1"/>
</dbReference>
<reference evidence="1" key="1">
    <citation type="submission" date="2022-02" db="EMBL/GenBank/DDBJ databases">
        <authorList>
            <person name="Henning P.M."/>
            <person name="McCubbin A.G."/>
            <person name="Shore J.S."/>
        </authorList>
    </citation>
    <scope>NUCLEOTIDE SEQUENCE</scope>
    <source>
        <strain evidence="1">F60SS</strain>
        <tissue evidence="1">Leaves</tissue>
    </source>
</reference>
<keyword evidence="2" id="KW-1185">Reference proteome</keyword>
<feature type="non-terminal residue" evidence="1">
    <location>
        <position position="1"/>
    </location>
</feature>
<evidence type="ECO:0008006" key="3">
    <source>
        <dbReference type="Google" id="ProtNLM"/>
    </source>
</evidence>